<comment type="caution">
    <text evidence="9">The sequence shown here is derived from an EMBL/GenBank/DDBJ whole genome shotgun (WGS) entry which is preliminary data.</text>
</comment>
<feature type="transmembrane region" description="Helical" evidence="7">
    <location>
        <begin position="245"/>
        <end position="272"/>
    </location>
</feature>
<evidence type="ECO:0000256" key="4">
    <source>
        <dbReference type="ARBA" id="ARBA00022692"/>
    </source>
</evidence>
<protein>
    <submittedName>
        <fullName evidence="9">Sugar ABC transporter permease</fullName>
    </submittedName>
</protein>
<dbReference type="Gene3D" id="1.10.3720.10">
    <property type="entry name" value="MetI-like"/>
    <property type="match status" value="1"/>
</dbReference>
<comment type="subcellular location">
    <subcellularLocation>
        <location evidence="1 7">Cell membrane</location>
        <topology evidence="1 7">Multi-pass membrane protein</topology>
    </subcellularLocation>
</comment>
<dbReference type="PROSITE" id="PS50928">
    <property type="entry name" value="ABC_TM1"/>
    <property type="match status" value="1"/>
</dbReference>
<evidence type="ECO:0000256" key="3">
    <source>
        <dbReference type="ARBA" id="ARBA00022475"/>
    </source>
</evidence>
<dbReference type="GO" id="GO:0055085">
    <property type="term" value="P:transmembrane transport"/>
    <property type="evidence" value="ECO:0007669"/>
    <property type="project" value="InterPro"/>
</dbReference>
<gene>
    <name evidence="9" type="ORF">EA472_08230</name>
</gene>
<evidence type="ECO:0000259" key="8">
    <source>
        <dbReference type="PROSITE" id="PS50928"/>
    </source>
</evidence>
<dbReference type="CDD" id="cd06261">
    <property type="entry name" value="TM_PBP2"/>
    <property type="match status" value="1"/>
</dbReference>
<dbReference type="InterPro" id="IPR000515">
    <property type="entry name" value="MetI-like"/>
</dbReference>
<feature type="transmembrane region" description="Helical" evidence="7">
    <location>
        <begin position="202"/>
        <end position="225"/>
    </location>
</feature>
<feature type="transmembrane region" description="Helical" evidence="7">
    <location>
        <begin position="63"/>
        <end position="83"/>
    </location>
</feature>
<keyword evidence="4 7" id="KW-0812">Transmembrane</keyword>
<dbReference type="EMBL" id="REFZ01000004">
    <property type="protein sequence ID" value="RQH01499.1"/>
    <property type="molecule type" value="Genomic_DNA"/>
</dbReference>
<proteinExistence type="inferred from homology"/>
<organism evidence="9 10">
    <name type="scientific">Natrarchaeobius chitinivorans</name>
    <dbReference type="NCBI Taxonomy" id="1679083"/>
    <lineage>
        <taxon>Archaea</taxon>
        <taxon>Methanobacteriati</taxon>
        <taxon>Methanobacteriota</taxon>
        <taxon>Stenosarchaea group</taxon>
        <taxon>Halobacteria</taxon>
        <taxon>Halobacteriales</taxon>
        <taxon>Natrialbaceae</taxon>
        <taxon>Natrarchaeobius</taxon>
    </lineage>
</organism>
<feature type="transmembrane region" description="Helical" evidence="7">
    <location>
        <begin position="7"/>
        <end position="30"/>
    </location>
</feature>
<evidence type="ECO:0000313" key="10">
    <source>
        <dbReference type="Proteomes" id="UP000281431"/>
    </source>
</evidence>
<evidence type="ECO:0000313" key="9">
    <source>
        <dbReference type="EMBL" id="RQH01499.1"/>
    </source>
</evidence>
<dbReference type="GO" id="GO:0005886">
    <property type="term" value="C:plasma membrane"/>
    <property type="evidence" value="ECO:0007669"/>
    <property type="project" value="UniProtKB-SubCell"/>
</dbReference>
<keyword evidence="5 7" id="KW-1133">Transmembrane helix</keyword>
<keyword evidence="2 7" id="KW-0813">Transport</keyword>
<evidence type="ECO:0000256" key="2">
    <source>
        <dbReference type="ARBA" id="ARBA00022448"/>
    </source>
</evidence>
<keyword evidence="3" id="KW-1003">Cell membrane</keyword>
<dbReference type="SUPFAM" id="SSF161098">
    <property type="entry name" value="MetI-like"/>
    <property type="match status" value="1"/>
</dbReference>
<dbReference type="InterPro" id="IPR050809">
    <property type="entry name" value="UgpAE/MalFG_permease"/>
</dbReference>
<name>A0A3N6MCE3_NATCH</name>
<dbReference type="AlphaFoldDB" id="A0A3N6MCE3"/>
<keyword evidence="6 7" id="KW-0472">Membrane</keyword>
<feature type="transmembrane region" description="Helical" evidence="7">
    <location>
        <begin position="95"/>
        <end position="116"/>
    </location>
</feature>
<dbReference type="Proteomes" id="UP000281431">
    <property type="component" value="Unassembled WGS sequence"/>
</dbReference>
<keyword evidence="10" id="KW-1185">Reference proteome</keyword>
<reference evidence="9 10" key="1">
    <citation type="submission" date="2018-10" db="EMBL/GenBank/DDBJ databases">
        <title>Natrarchaeobius chitinivorans gen. nov., sp. nov., and Natrarchaeobius haloalkaliphilus sp. nov., alkaliphilic, chitin-utilizing haloarchaea from hypersaline alkaline lakes.</title>
        <authorList>
            <person name="Sorokin D.Y."/>
            <person name="Elcheninov A.G."/>
            <person name="Kostrikina N.A."/>
            <person name="Bale N.J."/>
            <person name="Sinninghe Damste J.S."/>
            <person name="Khijniak T.V."/>
            <person name="Kublanov I.V."/>
            <person name="Toshchakov S.V."/>
        </authorList>
    </citation>
    <scope>NUCLEOTIDE SEQUENCE [LARGE SCALE GENOMIC DNA]</scope>
    <source>
        <strain evidence="9 10">AArcht7</strain>
    </source>
</reference>
<dbReference type="PANTHER" id="PTHR43227:SF7">
    <property type="entry name" value="ARABINOOLIGOSACCHARIDES TRANSPORT SYSTEM PERMEASE PROTEIN ARAP"/>
    <property type="match status" value="1"/>
</dbReference>
<dbReference type="PANTHER" id="PTHR43227">
    <property type="entry name" value="BLL4140 PROTEIN"/>
    <property type="match status" value="1"/>
</dbReference>
<evidence type="ECO:0000256" key="5">
    <source>
        <dbReference type="ARBA" id="ARBA00022989"/>
    </source>
</evidence>
<evidence type="ECO:0000256" key="1">
    <source>
        <dbReference type="ARBA" id="ARBA00004651"/>
    </source>
</evidence>
<dbReference type="InterPro" id="IPR035906">
    <property type="entry name" value="MetI-like_sf"/>
</dbReference>
<feature type="domain" description="ABC transmembrane type-1" evidence="8">
    <location>
        <begin position="58"/>
        <end position="271"/>
    </location>
</feature>
<evidence type="ECO:0000256" key="6">
    <source>
        <dbReference type="ARBA" id="ARBA00023136"/>
    </source>
</evidence>
<comment type="similarity">
    <text evidence="7">Belongs to the binding-protein-dependent transport system permease family.</text>
</comment>
<accession>A0A3N6MCE3</accession>
<sequence length="285" mass="31628">MMAIVHFLPILWGMIISIMQIDATFVSRWYSAPFVGLENYARLLDFDSTVGSRFWFSLRQTTIFAIGTVVGSYSLGLASAVILDSDFRGSNVARILVLLPWISPAVVVLLVWRMMLLSDTGVVNNVLLSAGIIGEPIVWLIGANSIYSMILVNVWINFPWATIMLYAALKSIPGHLYEAARIDGAGRWGQFRHITLPQLKPISVVISLLLVLWSFINFTVPYVLLGQSPTRSGEVSMLFIYNYAFHNYAFGLGAAMSVVLFLFAMGIALVYYKYAVSGSFEGEGR</sequence>
<evidence type="ECO:0000256" key="7">
    <source>
        <dbReference type="RuleBase" id="RU363032"/>
    </source>
</evidence>
<dbReference type="Pfam" id="PF00528">
    <property type="entry name" value="BPD_transp_1"/>
    <property type="match status" value="1"/>
</dbReference>